<dbReference type="GO" id="GO:0016757">
    <property type="term" value="F:glycosyltransferase activity"/>
    <property type="evidence" value="ECO:0007669"/>
    <property type="project" value="UniProtKB-KW"/>
</dbReference>
<evidence type="ECO:0000313" key="2">
    <source>
        <dbReference type="Proteomes" id="UP000050525"/>
    </source>
</evidence>
<name>A0A151NH56_ALLMI</name>
<proteinExistence type="predicted"/>
<keyword evidence="2" id="KW-1185">Reference proteome</keyword>
<evidence type="ECO:0000313" key="1">
    <source>
        <dbReference type="EMBL" id="KYO35845.1"/>
    </source>
</evidence>
<sequence length="74" mass="8221">MEEWKANPAAKPFAPRKKRSWYLAWKYKLMNQRVVRRLCQVRPAGTLEGSRGPGSYAPLAASLAFAGARGLSPC</sequence>
<dbReference type="Proteomes" id="UP000050525">
    <property type="component" value="Unassembled WGS sequence"/>
</dbReference>
<reference evidence="1 2" key="1">
    <citation type="journal article" date="2012" name="Genome Biol.">
        <title>Sequencing three crocodilian genomes to illuminate the evolution of archosaurs and amniotes.</title>
        <authorList>
            <person name="St John J.A."/>
            <person name="Braun E.L."/>
            <person name="Isberg S.R."/>
            <person name="Miles L.G."/>
            <person name="Chong A.Y."/>
            <person name="Gongora J."/>
            <person name="Dalzell P."/>
            <person name="Moran C."/>
            <person name="Bed'hom B."/>
            <person name="Abzhanov A."/>
            <person name="Burgess S.C."/>
            <person name="Cooksey A.M."/>
            <person name="Castoe T.A."/>
            <person name="Crawford N.G."/>
            <person name="Densmore L.D."/>
            <person name="Drew J.C."/>
            <person name="Edwards S.V."/>
            <person name="Faircloth B.C."/>
            <person name="Fujita M.K."/>
            <person name="Greenwold M.J."/>
            <person name="Hoffmann F.G."/>
            <person name="Howard J.M."/>
            <person name="Iguchi T."/>
            <person name="Janes D.E."/>
            <person name="Khan S.Y."/>
            <person name="Kohno S."/>
            <person name="de Koning A.J."/>
            <person name="Lance S.L."/>
            <person name="McCarthy F.M."/>
            <person name="McCormack J.E."/>
            <person name="Merchant M.E."/>
            <person name="Peterson D.G."/>
            <person name="Pollock D.D."/>
            <person name="Pourmand N."/>
            <person name="Raney B.J."/>
            <person name="Roessler K.A."/>
            <person name="Sanford J.R."/>
            <person name="Sawyer R.H."/>
            <person name="Schmidt C.J."/>
            <person name="Triplett E.W."/>
            <person name="Tuberville T.D."/>
            <person name="Venegas-Anaya M."/>
            <person name="Howard J.T."/>
            <person name="Jarvis E.D."/>
            <person name="Guillette L.J.Jr."/>
            <person name="Glenn T.C."/>
            <person name="Green R.E."/>
            <person name="Ray D.A."/>
        </authorList>
    </citation>
    <scope>NUCLEOTIDE SEQUENCE [LARGE SCALE GENOMIC DNA]</scope>
    <source>
        <strain evidence="1">KSC_2009_1</strain>
    </source>
</reference>
<organism evidence="1 2">
    <name type="scientific">Alligator mississippiensis</name>
    <name type="common">American alligator</name>
    <dbReference type="NCBI Taxonomy" id="8496"/>
    <lineage>
        <taxon>Eukaryota</taxon>
        <taxon>Metazoa</taxon>
        <taxon>Chordata</taxon>
        <taxon>Craniata</taxon>
        <taxon>Vertebrata</taxon>
        <taxon>Euteleostomi</taxon>
        <taxon>Archelosauria</taxon>
        <taxon>Archosauria</taxon>
        <taxon>Crocodylia</taxon>
        <taxon>Alligatoridae</taxon>
        <taxon>Alligatorinae</taxon>
        <taxon>Alligator</taxon>
    </lineage>
</organism>
<dbReference type="EMBL" id="AKHW03003081">
    <property type="protein sequence ID" value="KYO35845.1"/>
    <property type="molecule type" value="Genomic_DNA"/>
</dbReference>
<accession>A0A151NH56</accession>
<protein>
    <submittedName>
        <fullName evidence="1">Protein O-linked-mannose beta-1,2-N-acetylglucosaminyltransferase 1 isoform B</fullName>
    </submittedName>
</protein>
<comment type="caution">
    <text evidence="1">The sequence shown here is derived from an EMBL/GenBank/DDBJ whole genome shotgun (WGS) entry which is preliminary data.</text>
</comment>
<gene>
    <name evidence="1" type="primary">POMGNT1</name>
    <name evidence="1" type="ORF">Y1Q_0003575</name>
</gene>
<dbReference type="AlphaFoldDB" id="A0A151NH56"/>